<sequence length="401" mass="41448">MLPSLCTFLRAAAALTATVHAIPQDGSWGGGWDGGSSSTSTTTSSFAVAAAASASSTASSTASAASSTSTTACNNSPDLCSRAYNKVTHMGAHDSAFLRDESTSNSIAGNQYYNATVALDAGLRLLQAQVHDLNGAIELCHTSCSLLDAGTLEAWLGDIKTWMDDNPNEVVTLLLVNSDSKDAADFGSVFSGSGIDVYGYTPSGDGWPTLQEMITAGTRLVTFIASITTDSDYSYLLNEFDHVFETAYDVTSLSGFNCTLDRPTSQDSASAAISAGLMPLMNHFKYNSLGASIEVPDADNIAITNSPDTDTAGNLGLHAQTCNSEWGTVPTFVLVDFFNEGPAITTADNMNGIDAVGRSTVAETTTTVSTSTAAPPPRNPGMGTGALVAFLVATVATLVLV</sequence>
<accession>A0ACC0DJB8</accession>
<evidence type="ECO:0000313" key="2">
    <source>
        <dbReference type="Proteomes" id="UP001497680"/>
    </source>
</evidence>
<proteinExistence type="predicted"/>
<comment type="caution">
    <text evidence="1">The sequence shown here is derived from an EMBL/GenBank/DDBJ whole genome shotgun (WGS) entry which is preliminary data.</text>
</comment>
<keyword evidence="2" id="KW-1185">Reference proteome</keyword>
<reference evidence="1 2" key="1">
    <citation type="journal article" date="2022" name="New Phytol.">
        <title>Ecological generalism drives hyperdiversity of secondary metabolite gene clusters in xylarialean endophytes.</title>
        <authorList>
            <person name="Franco M.E.E."/>
            <person name="Wisecaver J.H."/>
            <person name="Arnold A.E."/>
            <person name="Ju Y.M."/>
            <person name="Slot J.C."/>
            <person name="Ahrendt S."/>
            <person name="Moore L.P."/>
            <person name="Eastman K.E."/>
            <person name="Scott K."/>
            <person name="Konkel Z."/>
            <person name="Mondo S.J."/>
            <person name="Kuo A."/>
            <person name="Hayes R.D."/>
            <person name="Haridas S."/>
            <person name="Andreopoulos B."/>
            <person name="Riley R."/>
            <person name="LaButti K."/>
            <person name="Pangilinan J."/>
            <person name="Lipzen A."/>
            <person name="Amirebrahimi M."/>
            <person name="Yan J."/>
            <person name="Adam C."/>
            <person name="Keymanesh K."/>
            <person name="Ng V."/>
            <person name="Louie K."/>
            <person name="Northen T."/>
            <person name="Drula E."/>
            <person name="Henrissat B."/>
            <person name="Hsieh H.M."/>
            <person name="Youens-Clark K."/>
            <person name="Lutzoni F."/>
            <person name="Miadlikowska J."/>
            <person name="Eastwood D.C."/>
            <person name="Hamelin R.C."/>
            <person name="Grigoriev I.V."/>
            <person name="U'Ren J.M."/>
        </authorList>
    </citation>
    <scope>NUCLEOTIDE SEQUENCE [LARGE SCALE GENOMIC DNA]</scope>
    <source>
        <strain evidence="1 2">ER1909</strain>
    </source>
</reference>
<dbReference type="EMBL" id="MU394283">
    <property type="protein sequence ID" value="KAI6092643.1"/>
    <property type="molecule type" value="Genomic_DNA"/>
</dbReference>
<organism evidence="1 2">
    <name type="scientific">Hypoxylon rubiginosum</name>
    <dbReference type="NCBI Taxonomy" id="110542"/>
    <lineage>
        <taxon>Eukaryota</taxon>
        <taxon>Fungi</taxon>
        <taxon>Dikarya</taxon>
        <taxon>Ascomycota</taxon>
        <taxon>Pezizomycotina</taxon>
        <taxon>Sordariomycetes</taxon>
        <taxon>Xylariomycetidae</taxon>
        <taxon>Xylariales</taxon>
        <taxon>Hypoxylaceae</taxon>
        <taxon>Hypoxylon</taxon>
    </lineage>
</organism>
<evidence type="ECO:0000313" key="1">
    <source>
        <dbReference type="EMBL" id="KAI6092643.1"/>
    </source>
</evidence>
<protein>
    <submittedName>
        <fullName evidence="1">PLC-like phosphodiesterase</fullName>
    </submittedName>
</protein>
<dbReference type="Proteomes" id="UP001497680">
    <property type="component" value="Unassembled WGS sequence"/>
</dbReference>
<name>A0ACC0DJB8_9PEZI</name>
<gene>
    <name evidence="1" type="ORF">F4821DRAFT_224537</name>
</gene>